<proteinExistence type="predicted"/>
<dbReference type="AlphaFoldDB" id="A0A4R2QJ44"/>
<accession>A0A4R2QJ44</accession>
<sequence>MLNAIAWIVALVSLLAAAGHAGYLALLGNTANKRAGGAPVARYVRSRWPVAAGTAAGALLALLVAAGDSATADVFAILIGGASGLGSAKALQSTQQRYRTGG</sequence>
<keyword evidence="1" id="KW-0472">Membrane</keyword>
<evidence type="ECO:0000313" key="3">
    <source>
        <dbReference type="Proteomes" id="UP000294911"/>
    </source>
</evidence>
<dbReference type="RefSeq" id="WP_132878681.1">
    <property type="nucleotide sequence ID" value="NZ_SLXQ01000009.1"/>
</dbReference>
<feature type="transmembrane region" description="Helical" evidence="1">
    <location>
        <begin position="48"/>
        <end position="66"/>
    </location>
</feature>
<protein>
    <submittedName>
        <fullName evidence="2">Uncharacterized protein</fullName>
    </submittedName>
</protein>
<feature type="transmembrane region" description="Helical" evidence="1">
    <location>
        <begin position="72"/>
        <end position="91"/>
    </location>
</feature>
<evidence type="ECO:0000256" key="1">
    <source>
        <dbReference type="SAM" id="Phobius"/>
    </source>
</evidence>
<feature type="transmembrane region" description="Helical" evidence="1">
    <location>
        <begin position="6"/>
        <end position="27"/>
    </location>
</feature>
<keyword evidence="1" id="KW-1133">Transmembrane helix</keyword>
<reference evidence="2 3" key="1">
    <citation type="submission" date="2019-03" db="EMBL/GenBank/DDBJ databases">
        <title>Genomic Encyclopedia of Type Strains, Phase IV (KMG-IV): sequencing the most valuable type-strain genomes for metagenomic binning, comparative biology and taxonomic classification.</title>
        <authorList>
            <person name="Goeker M."/>
        </authorList>
    </citation>
    <scope>NUCLEOTIDE SEQUENCE [LARGE SCALE GENOMIC DNA]</scope>
    <source>
        <strain evidence="2 3">DSM 45765</strain>
    </source>
</reference>
<dbReference type="Proteomes" id="UP000294911">
    <property type="component" value="Unassembled WGS sequence"/>
</dbReference>
<name>A0A4R2QJ44_9PSEU</name>
<keyword evidence="1" id="KW-0812">Transmembrane</keyword>
<dbReference type="EMBL" id="SLXQ01000009">
    <property type="protein sequence ID" value="TCP49400.1"/>
    <property type="molecule type" value="Genomic_DNA"/>
</dbReference>
<gene>
    <name evidence="2" type="ORF">EV191_109222</name>
</gene>
<comment type="caution">
    <text evidence="2">The sequence shown here is derived from an EMBL/GenBank/DDBJ whole genome shotgun (WGS) entry which is preliminary data.</text>
</comment>
<organism evidence="2 3">
    <name type="scientific">Tamaricihabitans halophyticus</name>
    <dbReference type="NCBI Taxonomy" id="1262583"/>
    <lineage>
        <taxon>Bacteria</taxon>
        <taxon>Bacillati</taxon>
        <taxon>Actinomycetota</taxon>
        <taxon>Actinomycetes</taxon>
        <taxon>Pseudonocardiales</taxon>
        <taxon>Pseudonocardiaceae</taxon>
        <taxon>Tamaricihabitans</taxon>
    </lineage>
</organism>
<keyword evidence="3" id="KW-1185">Reference proteome</keyword>
<evidence type="ECO:0000313" key="2">
    <source>
        <dbReference type="EMBL" id="TCP49400.1"/>
    </source>
</evidence>